<evidence type="ECO:0000256" key="1">
    <source>
        <dbReference type="SAM" id="SignalP"/>
    </source>
</evidence>
<gene>
    <name evidence="2" type="ORF">CONLIGDRAFT_627470</name>
</gene>
<feature type="signal peptide" evidence="1">
    <location>
        <begin position="1"/>
        <end position="20"/>
    </location>
</feature>
<keyword evidence="3" id="KW-1185">Reference proteome</keyword>
<proteinExistence type="predicted"/>
<accession>A0A1J7JPV1</accession>
<dbReference type="InParanoid" id="A0A1J7JPV1"/>
<protein>
    <submittedName>
        <fullName evidence="2">Uncharacterized protein</fullName>
    </submittedName>
</protein>
<evidence type="ECO:0000313" key="2">
    <source>
        <dbReference type="EMBL" id="OIW35409.1"/>
    </source>
</evidence>
<evidence type="ECO:0000313" key="3">
    <source>
        <dbReference type="Proteomes" id="UP000182658"/>
    </source>
</evidence>
<dbReference type="STRING" id="1408157.A0A1J7JPV1"/>
<feature type="chain" id="PRO_5012408011" evidence="1">
    <location>
        <begin position="21"/>
        <end position="305"/>
    </location>
</feature>
<reference evidence="2 3" key="1">
    <citation type="submission" date="2016-10" db="EMBL/GenBank/DDBJ databases">
        <title>Draft genome sequence of Coniochaeta ligniaria NRRL30616, a lignocellulolytic fungus for bioabatement of inhibitors in plant biomass hydrolysates.</title>
        <authorList>
            <consortium name="DOE Joint Genome Institute"/>
            <person name="Jimenez D.J."/>
            <person name="Hector R.E."/>
            <person name="Riley R."/>
            <person name="Sun H."/>
            <person name="Grigoriev I.V."/>
            <person name="Van Elsas J.D."/>
            <person name="Nichols N.N."/>
        </authorList>
    </citation>
    <scope>NUCLEOTIDE SEQUENCE [LARGE SCALE GENOMIC DNA]</scope>
    <source>
        <strain evidence="2 3">NRRL 30616</strain>
    </source>
</reference>
<name>A0A1J7JPV1_9PEZI</name>
<sequence length="305" mass="33126">MHRFQHISVLSLLLLPFASTRTSFGYCSGDSGMSYPCPPFGIPRETFNSFLEDPDTELGVVVEGFNLSGPPSNSDPTPLIQGAWSLDLRMLKDVPLTDAKDVDVDQADKTKFVDATVIGIQTQENMTINEHGWAGCVTIWMGGIANVSNETAARGGPRCERFLPDDCVAELSRNYTSSTWECGAPQSHLSDKCKALVSPVAMSADYVPIAQNAIDQRYIFSYGSGPFEKGDDVAFGKEKGRVWPVIVQWAHLRENGSIQSSYTELNCLTAAGIHDRHTSGGRANAVLKASLMVAVVGMASWMILL</sequence>
<organism evidence="2 3">
    <name type="scientific">Coniochaeta ligniaria NRRL 30616</name>
    <dbReference type="NCBI Taxonomy" id="1408157"/>
    <lineage>
        <taxon>Eukaryota</taxon>
        <taxon>Fungi</taxon>
        <taxon>Dikarya</taxon>
        <taxon>Ascomycota</taxon>
        <taxon>Pezizomycotina</taxon>
        <taxon>Sordariomycetes</taxon>
        <taxon>Sordariomycetidae</taxon>
        <taxon>Coniochaetales</taxon>
        <taxon>Coniochaetaceae</taxon>
        <taxon>Coniochaeta</taxon>
    </lineage>
</organism>
<dbReference type="Proteomes" id="UP000182658">
    <property type="component" value="Unassembled WGS sequence"/>
</dbReference>
<dbReference type="EMBL" id="KV875093">
    <property type="protein sequence ID" value="OIW35409.1"/>
    <property type="molecule type" value="Genomic_DNA"/>
</dbReference>
<keyword evidence="1" id="KW-0732">Signal</keyword>
<dbReference type="AlphaFoldDB" id="A0A1J7JPV1"/>
<dbReference type="OrthoDB" id="5268730at2759"/>